<comment type="caution">
    <text evidence="6">The sequence shown here is derived from an EMBL/GenBank/DDBJ whole genome shotgun (WGS) entry which is preliminary data.</text>
</comment>
<dbReference type="HAMAP" id="MF_03052">
    <property type="entry name" value="MOC2B"/>
    <property type="match status" value="1"/>
</dbReference>
<feature type="compositionally biased region" description="Low complexity" evidence="5">
    <location>
        <begin position="1"/>
        <end position="14"/>
    </location>
</feature>
<dbReference type="InterPro" id="IPR003448">
    <property type="entry name" value="Mopterin_biosynth_MoaE"/>
</dbReference>
<dbReference type="GO" id="GO:0006777">
    <property type="term" value="P:Mo-molybdopterin cofactor biosynthetic process"/>
    <property type="evidence" value="ECO:0007669"/>
    <property type="project" value="UniProtKB-UniRule"/>
</dbReference>
<keyword evidence="1 4" id="KW-0963">Cytoplasm</keyword>
<dbReference type="EC" id="2.8.1.12" evidence="4"/>
<feature type="compositionally biased region" description="Acidic residues" evidence="5">
    <location>
        <begin position="22"/>
        <end position="32"/>
    </location>
</feature>
<keyword evidence="3 4" id="KW-0501">Molybdenum cofactor biosynthesis</keyword>
<dbReference type="OrthoDB" id="5531344at2759"/>
<evidence type="ECO:0000256" key="5">
    <source>
        <dbReference type="SAM" id="MobiDB-lite"/>
    </source>
</evidence>
<accession>A0A9K3PY03</accession>
<organism evidence="6 7">
    <name type="scientific">Nitzschia inconspicua</name>
    <dbReference type="NCBI Taxonomy" id="303405"/>
    <lineage>
        <taxon>Eukaryota</taxon>
        <taxon>Sar</taxon>
        <taxon>Stramenopiles</taxon>
        <taxon>Ochrophyta</taxon>
        <taxon>Bacillariophyta</taxon>
        <taxon>Bacillariophyceae</taxon>
        <taxon>Bacillariophycidae</taxon>
        <taxon>Bacillariales</taxon>
        <taxon>Bacillariaceae</taxon>
        <taxon>Nitzschia</taxon>
    </lineage>
</organism>
<evidence type="ECO:0000256" key="3">
    <source>
        <dbReference type="ARBA" id="ARBA00023150"/>
    </source>
</evidence>
<sequence length="190" mass="21854">MAESQDQQQPQEQSTKSNATTIDDDGDDDDDYTDRFFIQVSENLPSLQECSDFVNDPSCGAISTFVGITRDNFQGKRVTKLSYEGYVPMAERELHKLCRQACQKYRVYKIAAVHILGDCPVGQASVILACSSPHRRDALHCVEFLIDTLKARVPIWKREWYDGDDAVWKENVEWKNGKEERVMVKENRER</sequence>
<gene>
    <name evidence="6" type="ORF">IV203_037189</name>
</gene>
<reference evidence="6" key="2">
    <citation type="submission" date="2021-04" db="EMBL/GenBank/DDBJ databases">
        <authorList>
            <person name="Podell S."/>
        </authorList>
    </citation>
    <scope>NUCLEOTIDE SEQUENCE</scope>
    <source>
        <strain evidence="6">Hildebrandi</strain>
    </source>
</reference>
<dbReference type="InterPro" id="IPR028888">
    <property type="entry name" value="MOCS2B_euk"/>
</dbReference>
<reference evidence="6" key="1">
    <citation type="journal article" date="2021" name="Sci. Rep.">
        <title>Diploid genomic architecture of Nitzschia inconspicua, an elite biomass production diatom.</title>
        <authorList>
            <person name="Oliver A."/>
            <person name="Podell S."/>
            <person name="Pinowska A."/>
            <person name="Traller J.C."/>
            <person name="Smith S.R."/>
            <person name="McClure R."/>
            <person name="Beliaev A."/>
            <person name="Bohutskyi P."/>
            <person name="Hill E.A."/>
            <person name="Rabines A."/>
            <person name="Zheng H."/>
            <person name="Allen L.Z."/>
            <person name="Kuo A."/>
            <person name="Grigoriev I.V."/>
            <person name="Allen A.E."/>
            <person name="Hazlebeck D."/>
            <person name="Allen E.E."/>
        </authorList>
    </citation>
    <scope>NUCLEOTIDE SEQUENCE</scope>
    <source>
        <strain evidence="6">Hildebrandi</strain>
    </source>
</reference>
<dbReference type="Proteomes" id="UP000693970">
    <property type="component" value="Unassembled WGS sequence"/>
</dbReference>
<evidence type="ECO:0000313" key="7">
    <source>
        <dbReference type="Proteomes" id="UP000693970"/>
    </source>
</evidence>
<dbReference type="GO" id="GO:1990140">
    <property type="term" value="C:molybdopterin synthase complex"/>
    <property type="evidence" value="ECO:0007669"/>
    <property type="project" value="UniProtKB-UniRule"/>
</dbReference>
<comment type="pathway">
    <text evidence="4">Cofactor biosynthesis; molybdopterin biosynthesis.</text>
</comment>
<comment type="function">
    <text evidence="4">Catalytic subunit of the molybdopterin synthase complex, a complex that catalyzes the conversion of precursor Z into molybdopterin. Acts by mediating the incorporation of 2 sulfur atoms from thiocarboxylated MOCS2A into precursor Z to generate a dithiolene group.</text>
</comment>
<dbReference type="PANTHER" id="PTHR23404">
    <property type="entry name" value="MOLYBDOPTERIN SYNTHASE RELATED"/>
    <property type="match status" value="1"/>
</dbReference>
<dbReference type="Pfam" id="PF02391">
    <property type="entry name" value="MoaE"/>
    <property type="match status" value="1"/>
</dbReference>
<comment type="similarity">
    <text evidence="4">Belongs to the MoaE family. MOCS2B subfamily.</text>
</comment>
<feature type="binding site" evidence="4">
    <location>
        <position position="150"/>
    </location>
    <ligand>
        <name>substrate</name>
    </ligand>
</feature>
<protein>
    <recommendedName>
        <fullName evidence="4">Molybdopterin synthase catalytic subunit</fullName>
        <ecNumber evidence="4">2.8.1.12</ecNumber>
    </recommendedName>
    <alternativeName>
        <fullName evidence="4">Molybdenum cofactor synthesis protein 2 large subunit</fullName>
    </alternativeName>
    <alternativeName>
        <fullName evidence="4">Molybdenum cofactor synthesis protein 2B</fullName>
        <shortName evidence="4">MOCS2B</shortName>
    </alternativeName>
</protein>
<comment type="subunit">
    <text evidence="4">Heterotetramer; composed of 2 small (MOCS2A) and 2 large (MOCS2B) subunits.</text>
</comment>
<evidence type="ECO:0000256" key="1">
    <source>
        <dbReference type="ARBA" id="ARBA00022490"/>
    </source>
</evidence>
<evidence type="ECO:0000313" key="6">
    <source>
        <dbReference type="EMBL" id="KAG7363987.1"/>
    </source>
</evidence>
<feature type="binding site" evidence="4">
    <location>
        <begin position="157"/>
        <end position="159"/>
    </location>
    <ligand>
        <name>substrate</name>
    </ligand>
</feature>
<dbReference type="CDD" id="cd00756">
    <property type="entry name" value="MoaE"/>
    <property type="match status" value="1"/>
</dbReference>
<dbReference type="AlphaFoldDB" id="A0A9K3PY03"/>
<dbReference type="EMBL" id="JAGRRH010000009">
    <property type="protein sequence ID" value="KAG7363987.1"/>
    <property type="molecule type" value="Genomic_DNA"/>
</dbReference>
<proteinExistence type="inferred from homology"/>
<evidence type="ECO:0000256" key="2">
    <source>
        <dbReference type="ARBA" id="ARBA00022679"/>
    </source>
</evidence>
<comment type="subcellular location">
    <subcellularLocation>
        <location evidence="4">Cytoplasm</location>
    </subcellularLocation>
</comment>
<dbReference type="FunFam" id="3.90.1170.40:FF:000002">
    <property type="entry name" value="Molybdopterin synthase catalytic subunit"/>
    <property type="match status" value="1"/>
</dbReference>
<feature type="region of interest" description="Disordered" evidence="5">
    <location>
        <begin position="1"/>
        <end position="33"/>
    </location>
</feature>
<comment type="catalytic activity">
    <reaction evidence="4">
        <text>2 [molybdopterin-synthase sulfur-carrier protein]-C-terminal-Gly-aminoethanethioate + cyclic pyranopterin phosphate + H2O = molybdopterin + 2 [molybdopterin-synthase sulfur-carrier protein]-C-terminal Gly-Gly + 2 H(+)</text>
        <dbReference type="Rhea" id="RHEA:26333"/>
        <dbReference type="Rhea" id="RHEA-COMP:12202"/>
        <dbReference type="Rhea" id="RHEA-COMP:19907"/>
        <dbReference type="ChEBI" id="CHEBI:15377"/>
        <dbReference type="ChEBI" id="CHEBI:15378"/>
        <dbReference type="ChEBI" id="CHEBI:58698"/>
        <dbReference type="ChEBI" id="CHEBI:59648"/>
        <dbReference type="ChEBI" id="CHEBI:90778"/>
        <dbReference type="ChEBI" id="CHEBI:232372"/>
        <dbReference type="EC" id="2.8.1.12"/>
    </reaction>
</comment>
<evidence type="ECO:0000256" key="4">
    <source>
        <dbReference type="HAMAP-Rule" id="MF_03052"/>
    </source>
</evidence>
<feature type="binding site" evidence="4">
    <location>
        <begin position="134"/>
        <end position="135"/>
    </location>
    <ligand>
        <name>substrate</name>
    </ligand>
</feature>
<keyword evidence="7" id="KW-1185">Reference proteome</keyword>
<dbReference type="GO" id="GO:0030366">
    <property type="term" value="F:molybdopterin synthase activity"/>
    <property type="evidence" value="ECO:0007669"/>
    <property type="project" value="UniProtKB-UniRule"/>
</dbReference>
<keyword evidence="2 4" id="KW-0808">Transferase</keyword>
<name>A0A9K3PY03_9STRA</name>